<dbReference type="PANTHER" id="PTHR30566:SF25">
    <property type="entry name" value="INNER MEMBRANE PROTEIN"/>
    <property type="match status" value="1"/>
</dbReference>
<proteinExistence type="inferred from homology"/>
<dbReference type="InterPro" id="IPR049278">
    <property type="entry name" value="MS_channel_C"/>
</dbReference>
<dbReference type="SUPFAM" id="SSF82861">
    <property type="entry name" value="Mechanosensitive channel protein MscS (YggB), transmembrane region"/>
    <property type="match status" value="1"/>
</dbReference>
<feature type="transmembrane region" description="Helical" evidence="8">
    <location>
        <begin position="556"/>
        <end position="577"/>
    </location>
</feature>
<reference evidence="13 14" key="1">
    <citation type="submission" date="2023-03" db="EMBL/GenBank/DDBJ databases">
        <authorList>
            <person name="Pearce D."/>
        </authorList>
    </citation>
    <scope>NUCLEOTIDE SEQUENCE [LARGE SCALE GENOMIC DNA]</scope>
    <source>
        <strain evidence="13">Msz</strain>
    </source>
</reference>
<dbReference type="Pfam" id="PF21088">
    <property type="entry name" value="MS_channel_1st"/>
    <property type="match status" value="1"/>
</dbReference>
<dbReference type="Gene3D" id="3.30.70.100">
    <property type="match status" value="1"/>
</dbReference>
<feature type="signal peptide" evidence="9">
    <location>
        <begin position="1"/>
        <end position="30"/>
    </location>
</feature>
<feature type="transmembrane region" description="Helical" evidence="8">
    <location>
        <begin position="598"/>
        <end position="620"/>
    </location>
</feature>
<feature type="coiled-coil region" evidence="7">
    <location>
        <begin position="216"/>
        <end position="353"/>
    </location>
</feature>
<keyword evidence="14" id="KW-1185">Reference proteome</keyword>
<feature type="domain" description="Mechanosensitive ion channel transmembrane helices 2/3" evidence="12">
    <location>
        <begin position="609"/>
        <end position="645"/>
    </location>
</feature>
<name>A0ABM9HWZ0_9GAMM</name>
<dbReference type="Proteomes" id="UP001162030">
    <property type="component" value="Chromosome"/>
</dbReference>
<dbReference type="Pfam" id="PF21082">
    <property type="entry name" value="MS_channel_3rd"/>
    <property type="match status" value="1"/>
</dbReference>
<evidence type="ECO:0000313" key="13">
    <source>
        <dbReference type="EMBL" id="CAI8731261.1"/>
    </source>
</evidence>
<evidence type="ECO:0000256" key="9">
    <source>
        <dbReference type="SAM" id="SignalP"/>
    </source>
</evidence>
<keyword evidence="6 8" id="KW-0472">Membrane</keyword>
<evidence type="ECO:0000259" key="12">
    <source>
        <dbReference type="Pfam" id="PF21088"/>
    </source>
</evidence>
<evidence type="ECO:0000256" key="6">
    <source>
        <dbReference type="ARBA" id="ARBA00023136"/>
    </source>
</evidence>
<comment type="subcellular location">
    <subcellularLocation>
        <location evidence="1">Cell membrane</location>
        <topology evidence="1">Multi-pass membrane protein</topology>
    </subcellularLocation>
</comment>
<feature type="transmembrane region" description="Helical" evidence="8">
    <location>
        <begin position="626"/>
        <end position="644"/>
    </location>
</feature>
<dbReference type="RefSeq" id="WP_051331721.1">
    <property type="nucleotide sequence ID" value="NZ_OX458333.1"/>
</dbReference>
<feature type="domain" description="Mechanosensitive ion channel MscS" evidence="10">
    <location>
        <begin position="647"/>
        <end position="713"/>
    </location>
</feature>
<feature type="chain" id="PRO_5045867299" evidence="9">
    <location>
        <begin position="31"/>
        <end position="840"/>
    </location>
</feature>
<protein>
    <submittedName>
        <fullName evidence="13">MscS family membrane protein</fullName>
    </submittedName>
</protein>
<evidence type="ECO:0000259" key="11">
    <source>
        <dbReference type="Pfam" id="PF21082"/>
    </source>
</evidence>
<evidence type="ECO:0000259" key="10">
    <source>
        <dbReference type="Pfam" id="PF00924"/>
    </source>
</evidence>
<keyword evidence="5 8" id="KW-1133">Transmembrane helix</keyword>
<keyword evidence="9" id="KW-0732">Signal</keyword>
<keyword evidence="3" id="KW-1003">Cell membrane</keyword>
<dbReference type="Gene3D" id="2.30.30.60">
    <property type="match status" value="1"/>
</dbReference>
<dbReference type="InterPro" id="IPR010920">
    <property type="entry name" value="LSM_dom_sf"/>
</dbReference>
<organism evidence="13 14">
    <name type="scientific">Methylocaldum szegediense</name>
    <dbReference type="NCBI Taxonomy" id="73780"/>
    <lineage>
        <taxon>Bacteria</taxon>
        <taxon>Pseudomonadati</taxon>
        <taxon>Pseudomonadota</taxon>
        <taxon>Gammaproteobacteria</taxon>
        <taxon>Methylococcales</taxon>
        <taxon>Methylococcaceae</taxon>
        <taxon>Methylocaldum</taxon>
    </lineage>
</organism>
<dbReference type="SUPFAM" id="SSF50182">
    <property type="entry name" value="Sm-like ribonucleoproteins"/>
    <property type="match status" value="1"/>
</dbReference>
<dbReference type="Gene3D" id="1.10.287.1260">
    <property type="match status" value="1"/>
</dbReference>
<sequence>MVLPKRTLHRIVIEFSLGLLVFWLAQSAVAQDAAPQAQIGSEAARPKSSAEDSLSRTDLIKAAQKDVASAMQAAEKALAEDSKASGSDKAVVLRQLVATLKQFDSIYERQLSAQQEIEALSIEERKYQEAAKTLETSDTPVSVSELDTVASELETQKARLPSLRTAVNQASTQVEQARQDLAEKREALPVENSDEESVLRDVNSDSVRAQMARWELKRAEETLRLRELVLEREKRKLAVAEAAVELLNRRLTLMADRVTFSREEFDDRLQQIEKEELELKRELKKMDAQQIANESRLRDARQRLANAPLNRLGELSEEVEARRLAKESLEAKMSGLNRRLELLEMRKTAWQRRHAVINGIGKPAEWVSWKAEAADAIAALEQEQRAVILLLQDWKKQAITIENKISNLDRESGSSVRWLEQQLQSVQSLLDHLRDQDAYIEKTQALLKKVVESVNGRTEHQSWHELLELVLDTQFNGNRVRDWGMALMAVWGLFSVLVLVRNFLIGALQRYLERRRNALVGEFFAGVRQTRTLVLLMISVYVSTLLLDLDPMVNSFIRRLTIVAVLFQVSTWVSYFLRVWVFDYLGRKTKRDQTSLGVLSIFNSLSQLTVWSLALLLALQSFGVDVTALAAGLGIGGVAVALALQRILGDLLSSLSIAFDKPFVTGDFIIFDDLLGTVEHIGIKTTRIRSLHGEQIICGNSDLLNTRIRNFKRMKERRVAFEIRIVYHTPYEKLVKVPTLLRNAVEAQANVRFDRAHFKAYGEFALEFEVVYYVLSADYNDYMNAQQAINLRIYESFEKEGIQFALPVRSLYLQGMPRGGETELSGLETGGEKTLAQLRA</sequence>
<dbReference type="InterPro" id="IPR006685">
    <property type="entry name" value="MscS_channel_2nd"/>
</dbReference>
<evidence type="ECO:0000256" key="5">
    <source>
        <dbReference type="ARBA" id="ARBA00022989"/>
    </source>
</evidence>
<evidence type="ECO:0000256" key="1">
    <source>
        <dbReference type="ARBA" id="ARBA00004651"/>
    </source>
</evidence>
<evidence type="ECO:0000256" key="7">
    <source>
        <dbReference type="SAM" id="Coils"/>
    </source>
</evidence>
<evidence type="ECO:0000256" key="4">
    <source>
        <dbReference type="ARBA" id="ARBA00022692"/>
    </source>
</evidence>
<dbReference type="SUPFAM" id="SSF82689">
    <property type="entry name" value="Mechanosensitive channel protein MscS (YggB), C-terminal domain"/>
    <property type="match status" value="1"/>
</dbReference>
<evidence type="ECO:0000256" key="8">
    <source>
        <dbReference type="SAM" id="Phobius"/>
    </source>
</evidence>
<feature type="domain" description="Mechanosensitive ion channel MscS C-terminal" evidence="11">
    <location>
        <begin position="720"/>
        <end position="804"/>
    </location>
</feature>
<gene>
    <name evidence="13" type="ORF">MSZNOR_0285</name>
</gene>
<dbReference type="InterPro" id="IPR011014">
    <property type="entry name" value="MscS_channel_TM-2"/>
</dbReference>
<dbReference type="Pfam" id="PF00924">
    <property type="entry name" value="MS_channel_2nd"/>
    <property type="match status" value="1"/>
</dbReference>
<keyword evidence="4 8" id="KW-0812">Transmembrane</keyword>
<feature type="transmembrane region" description="Helical" evidence="8">
    <location>
        <begin position="525"/>
        <end position="544"/>
    </location>
</feature>
<dbReference type="EMBL" id="OX458333">
    <property type="protein sequence ID" value="CAI8731261.1"/>
    <property type="molecule type" value="Genomic_DNA"/>
</dbReference>
<keyword evidence="7" id="KW-0175">Coiled coil</keyword>
<evidence type="ECO:0000256" key="3">
    <source>
        <dbReference type="ARBA" id="ARBA00022475"/>
    </source>
</evidence>
<dbReference type="InterPro" id="IPR023408">
    <property type="entry name" value="MscS_beta-dom_sf"/>
</dbReference>
<feature type="coiled-coil region" evidence="7">
    <location>
        <begin position="391"/>
        <end position="436"/>
    </location>
</feature>
<evidence type="ECO:0000313" key="14">
    <source>
        <dbReference type="Proteomes" id="UP001162030"/>
    </source>
</evidence>
<dbReference type="InterPro" id="IPR011066">
    <property type="entry name" value="MscS_channel_C_sf"/>
</dbReference>
<dbReference type="PANTHER" id="PTHR30566">
    <property type="entry name" value="YNAI-RELATED MECHANOSENSITIVE ION CHANNEL"/>
    <property type="match status" value="1"/>
</dbReference>
<dbReference type="InterPro" id="IPR049142">
    <property type="entry name" value="MS_channel_1st"/>
</dbReference>
<feature type="transmembrane region" description="Helical" evidence="8">
    <location>
        <begin position="483"/>
        <end position="504"/>
    </location>
</feature>
<comment type="similarity">
    <text evidence="2">Belongs to the MscS (TC 1.A.23) family.</text>
</comment>
<evidence type="ECO:0000256" key="2">
    <source>
        <dbReference type="ARBA" id="ARBA00008017"/>
    </source>
</evidence>
<accession>A0ABM9HWZ0</accession>